<sequence>MTSPSCAIPANDSVEEKSSPSLIAPSMASPLYSAEKISQCLRSCSDAGRFPSDLVNRACRKLGALSYYRAAQLLYAHLSKRDRDECGPLDVLHAVPLRMPATLHHVLDTAWFCQPESFARFDAPALRYRQWICLGLHEDPDCPLTFRRPYGLLWRDAISKHFFDLTAHWVSDNIKRRVWEIQDLLSECQRDYTKTLGDTTDEEEEEKVDDEEGTVGYMETGLTLEEEKEMIVAALEAEEHDLYGTGEALRSRMLSILALVALPTEEWVTGPPSTVNGYDVSSVLEYMQFELIDRDLTATDLIEAFHAAVGLSDTVYAAVFSENFRMMTTS</sequence>
<proteinExistence type="predicted"/>
<dbReference type="AlphaFoldDB" id="A0A9W8A6U4"/>
<name>A0A9W8A6U4_9FUNG</name>
<accession>A0A9W8A6U4</accession>
<organism evidence="1 2">
    <name type="scientific">Tieghemiomyces parasiticus</name>
    <dbReference type="NCBI Taxonomy" id="78921"/>
    <lineage>
        <taxon>Eukaryota</taxon>
        <taxon>Fungi</taxon>
        <taxon>Fungi incertae sedis</taxon>
        <taxon>Zoopagomycota</taxon>
        <taxon>Kickxellomycotina</taxon>
        <taxon>Dimargaritomycetes</taxon>
        <taxon>Dimargaritales</taxon>
        <taxon>Dimargaritaceae</taxon>
        <taxon>Tieghemiomyces</taxon>
    </lineage>
</organism>
<evidence type="ECO:0000313" key="2">
    <source>
        <dbReference type="Proteomes" id="UP001150569"/>
    </source>
</evidence>
<reference evidence="1" key="1">
    <citation type="submission" date="2022-07" db="EMBL/GenBank/DDBJ databases">
        <title>Phylogenomic reconstructions and comparative analyses of Kickxellomycotina fungi.</title>
        <authorList>
            <person name="Reynolds N.K."/>
            <person name="Stajich J.E."/>
            <person name="Barry K."/>
            <person name="Grigoriev I.V."/>
            <person name="Crous P."/>
            <person name="Smith M.E."/>
        </authorList>
    </citation>
    <scope>NUCLEOTIDE SEQUENCE</scope>
    <source>
        <strain evidence="1">RSA 861</strain>
    </source>
</reference>
<evidence type="ECO:0000313" key="1">
    <source>
        <dbReference type="EMBL" id="KAJ1924404.1"/>
    </source>
</evidence>
<comment type="caution">
    <text evidence="1">The sequence shown here is derived from an EMBL/GenBank/DDBJ whole genome shotgun (WGS) entry which is preliminary data.</text>
</comment>
<protein>
    <submittedName>
        <fullName evidence="1">Uncharacterized protein</fullName>
    </submittedName>
</protein>
<keyword evidence="2" id="KW-1185">Reference proteome</keyword>
<dbReference type="Proteomes" id="UP001150569">
    <property type="component" value="Unassembled WGS sequence"/>
</dbReference>
<gene>
    <name evidence="1" type="ORF">IWQ60_005217</name>
</gene>
<dbReference type="EMBL" id="JANBPT010000275">
    <property type="protein sequence ID" value="KAJ1924404.1"/>
    <property type="molecule type" value="Genomic_DNA"/>
</dbReference>